<feature type="signal peptide" evidence="2">
    <location>
        <begin position="1"/>
        <end position="21"/>
    </location>
</feature>
<sequence>MKSPLITLTIVLLAATAPLRAESKHTAEYFLTTPQDFVNQIVSLDVAFVKPVHWVSPNPDFQFFHAMTIDRTDKKPGGGILVAVKAADASAFARKYGTDFDGKNDSTILKGLFLAGGGEKGRMKIYLVDTTGELKALFDAGEFALPAEPADGGEQSGPRPHKGPQQ</sequence>
<organism evidence="3 4">
    <name type="scientific">Terrimicrobium sacchariphilum</name>
    <dbReference type="NCBI Taxonomy" id="690879"/>
    <lineage>
        <taxon>Bacteria</taxon>
        <taxon>Pseudomonadati</taxon>
        <taxon>Verrucomicrobiota</taxon>
        <taxon>Terrimicrobiia</taxon>
        <taxon>Terrimicrobiales</taxon>
        <taxon>Terrimicrobiaceae</taxon>
        <taxon>Terrimicrobium</taxon>
    </lineage>
</organism>
<dbReference type="AlphaFoldDB" id="A0A146G5E0"/>
<feature type="chain" id="PRO_5007524675" evidence="2">
    <location>
        <begin position="22"/>
        <end position="166"/>
    </location>
</feature>
<dbReference type="InParanoid" id="A0A146G5E0"/>
<keyword evidence="4" id="KW-1185">Reference proteome</keyword>
<proteinExistence type="predicted"/>
<comment type="caution">
    <text evidence="3">The sequence shown here is derived from an EMBL/GenBank/DDBJ whole genome shotgun (WGS) entry which is preliminary data.</text>
</comment>
<evidence type="ECO:0000313" key="4">
    <source>
        <dbReference type="Proteomes" id="UP000076023"/>
    </source>
</evidence>
<reference evidence="4" key="1">
    <citation type="journal article" date="2017" name="Genome Announc.">
        <title>Draft Genome Sequence of Terrimicrobium sacchariphilum NM-5T, a Facultative Anaerobic Soil Bacterium of the Class Spartobacteria.</title>
        <authorList>
            <person name="Qiu Y.L."/>
            <person name="Tourlousse D.M."/>
            <person name="Matsuura N."/>
            <person name="Ohashi A."/>
            <person name="Sekiguchi Y."/>
        </authorList>
    </citation>
    <scope>NUCLEOTIDE SEQUENCE [LARGE SCALE GENOMIC DNA]</scope>
    <source>
        <strain evidence="4">NM-5</strain>
    </source>
</reference>
<protein>
    <submittedName>
        <fullName evidence="3">Uncharacterized protein</fullName>
    </submittedName>
</protein>
<dbReference type="EMBL" id="BDCO01000002">
    <property type="protein sequence ID" value="GAT32761.1"/>
    <property type="molecule type" value="Genomic_DNA"/>
</dbReference>
<evidence type="ECO:0000256" key="1">
    <source>
        <dbReference type="SAM" id="MobiDB-lite"/>
    </source>
</evidence>
<accession>A0A146G5E0</accession>
<dbReference type="RefSeq" id="WP_075078574.1">
    <property type="nucleotide sequence ID" value="NZ_BDCO01000002.1"/>
</dbReference>
<dbReference type="Proteomes" id="UP000076023">
    <property type="component" value="Unassembled WGS sequence"/>
</dbReference>
<feature type="region of interest" description="Disordered" evidence="1">
    <location>
        <begin position="146"/>
        <end position="166"/>
    </location>
</feature>
<dbReference type="OrthoDB" id="9838334at2"/>
<evidence type="ECO:0000256" key="2">
    <source>
        <dbReference type="SAM" id="SignalP"/>
    </source>
</evidence>
<keyword evidence="2" id="KW-0732">Signal</keyword>
<name>A0A146G5E0_TERSA</name>
<gene>
    <name evidence="3" type="ORF">TSACC_21162</name>
</gene>
<evidence type="ECO:0000313" key="3">
    <source>
        <dbReference type="EMBL" id="GAT32761.1"/>
    </source>
</evidence>